<proteinExistence type="predicted"/>
<dbReference type="EMBL" id="JANPWB010000006">
    <property type="protein sequence ID" value="KAJ1179272.1"/>
    <property type="molecule type" value="Genomic_DNA"/>
</dbReference>
<evidence type="ECO:0000313" key="1">
    <source>
        <dbReference type="EMBL" id="KAJ1179272.1"/>
    </source>
</evidence>
<name>A0AAV7TRQ1_PLEWA</name>
<dbReference type="InterPro" id="IPR021109">
    <property type="entry name" value="Peptidase_aspartic_dom_sf"/>
</dbReference>
<evidence type="ECO:0000313" key="2">
    <source>
        <dbReference type="Proteomes" id="UP001066276"/>
    </source>
</evidence>
<dbReference type="Proteomes" id="UP001066276">
    <property type="component" value="Chromosome 3_2"/>
</dbReference>
<sequence>MSNIIPTAPFTSEAARGDLSHERVQMQSSFNGSLSNRQQFEINIPEVGISEFNRGGYMGEEEKKKLFKRSKGKVLTGSVKSVDNEHHEIVLSVDEVEESGELVAELTSSGKWKTESLCMLQKPHSNVMMDSAIVKMLVDSGSLFTFISRETYEKTLGKKFADLLKTDIKTVGYGGKRIEILGMQWTDISFKDNEVHGKVYVTGEGSNLLGWRHQKDLNIILDPNAQEPVIAVERMADVEYLKSNEQWCEEIMAKFP</sequence>
<protein>
    <recommendedName>
        <fullName evidence="3">Peptidase A2 domain-containing protein</fullName>
    </recommendedName>
</protein>
<comment type="caution">
    <text evidence="1">The sequence shown here is derived from an EMBL/GenBank/DDBJ whole genome shotgun (WGS) entry which is preliminary data.</text>
</comment>
<gene>
    <name evidence="1" type="ORF">NDU88_004506</name>
</gene>
<organism evidence="1 2">
    <name type="scientific">Pleurodeles waltl</name>
    <name type="common">Iberian ribbed newt</name>
    <dbReference type="NCBI Taxonomy" id="8319"/>
    <lineage>
        <taxon>Eukaryota</taxon>
        <taxon>Metazoa</taxon>
        <taxon>Chordata</taxon>
        <taxon>Craniata</taxon>
        <taxon>Vertebrata</taxon>
        <taxon>Euteleostomi</taxon>
        <taxon>Amphibia</taxon>
        <taxon>Batrachia</taxon>
        <taxon>Caudata</taxon>
        <taxon>Salamandroidea</taxon>
        <taxon>Salamandridae</taxon>
        <taxon>Pleurodelinae</taxon>
        <taxon>Pleurodeles</taxon>
    </lineage>
</organism>
<dbReference type="Gene3D" id="2.40.70.10">
    <property type="entry name" value="Acid Proteases"/>
    <property type="match status" value="1"/>
</dbReference>
<dbReference type="AlphaFoldDB" id="A0AAV7TRQ1"/>
<keyword evidence="2" id="KW-1185">Reference proteome</keyword>
<dbReference type="SUPFAM" id="SSF50630">
    <property type="entry name" value="Acid proteases"/>
    <property type="match status" value="1"/>
</dbReference>
<accession>A0AAV7TRQ1</accession>
<evidence type="ECO:0008006" key="3">
    <source>
        <dbReference type="Google" id="ProtNLM"/>
    </source>
</evidence>
<reference evidence="1" key="1">
    <citation type="journal article" date="2022" name="bioRxiv">
        <title>Sequencing and chromosome-scale assembly of the giantPleurodeles waltlgenome.</title>
        <authorList>
            <person name="Brown T."/>
            <person name="Elewa A."/>
            <person name="Iarovenko S."/>
            <person name="Subramanian E."/>
            <person name="Araus A.J."/>
            <person name="Petzold A."/>
            <person name="Susuki M."/>
            <person name="Suzuki K.-i.T."/>
            <person name="Hayashi T."/>
            <person name="Toyoda A."/>
            <person name="Oliveira C."/>
            <person name="Osipova E."/>
            <person name="Leigh N.D."/>
            <person name="Simon A."/>
            <person name="Yun M.H."/>
        </authorList>
    </citation>
    <scope>NUCLEOTIDE SEQUENCE</scope>
    <source>
        <strain evidence="1">20211129_DDA</strain>
        <tissue evidence="1">Liver</tissue>
    </source>
</reference>